<reference evidence="3" key="2">
    <citation type="submission" date="2015-01" db="EMBL/GenBank/DDBJ databases">
        <title>Complete genome sequence of Methylobacterium aquaticum strain 22A.</title>
        <authorList>
            <person name="Tani A."/>
            <person name="Ogura Y."/>
            <person name="Hayashi T."/>
        </authorList>
    </citation>
    <scope>NUCLEOTIDE SEQUENCE [LARGE SCALE GENOMIC DNA]</scope>
    <source>
        <strain evidence="3">MA-22A</strain>
    </source>
</reference>
<dbReference type="EMBL" id="AP014704">
    <property type="protein sequence ID" value="BAQ43564.1"/>
    <property type="molecule type" value="Genomic_DNA"/>
</dbReference>
<sequence>MFERLADALTLADRHGGCEHEESERGGCGGLVIAGQPAAATNPAKGAHDHPASRLHRKARLSVLGLDDFDGDGRGRADPLTPVGAIGKAGARNGQN</sequence>
<dbReference type="KEGG" id="maqu:Maq22A_c00250"/>
<evidence type="ECO:0000256" key="1">
    <source>
        <dbReference type="SAM" id="MobiDB-lite"/>
    </source>
</evidence>
<reference evidence="2 3" key="1">
    <citation type="journal article" date="2015" name="Genome Announc.">
        <title>Complete Genome Sequence of Methylobacterium aquaticum Strain 22A, Isolated from Racomitrium japonicum Moss.</title>
        <authorList>
            <person name="Tani A."/>
            <person name="Ogura Y."/>
            <person name="Hayashi T."/>
            <person name="Kimbara K."/>
        </authorList>
    </citation>
    <scope>NUCLEOTIDE SEQUENCE [LARGE SCALE GENOMIC DNA]</scope>
    <source>
        <strain evidence="2 3">MA-22A</strain>
    </source>
</reference>
<name>A0A0C6FET8_9HYPH</name>
<dbReference type="STRING" id="270351.Maq22A_c00250"/>
<accession>A0A0C6FET8</accession>
<feature type="region of interest" description="Disordered" evidence="1">
    <location>
        <begin position="67"/>
        <end position="96"/>
    </location>
</feature>
<proteinExistence type="predicted"/>
<dbReference type="Proteomes" id="UP000061432">
    <property type="component" value="Chromosome"/>
</dbReference>
<gene>
    <name evidence="2" type="ORF">Maq22A_c00250</name>
</gene>
<protein>
    <submittedName>
        <fullName evidence="2">Uncharacterized protein</fullName>
    </submittedName>
</protein>
<organism evidence="2 3">
    <name type="scientific">Methylobacterium aquaticum</name>
    <dbReference type="NCBI Taxonomy" id="270351"/>
    <lineage>
        <taxon>Bacteria</taxon>
        <taxon>Pseudomonadati</taxon>
        <taxon>Pseudomonadota</taxon>
        <taxon>Alphaproteobacteria</taxon>
        <taxon>Hyphomicrobiales</taxon>
        <taxon>Methylobacteriaceae</taxon>
        <taxon>Methylobacterium</taxon>
    </lineage>
</organism>
<evidence type="ECO:0000313" key="3">
    <source>
        <dbReference type="Proteomes" id="UP000061432"/>
    </source>
</evidence>
<evidence type="ECO:0000313" key="2">
    <source>
        <dbReference type="EMBL" id="BAQ43564.1"/>
    </source>
</evidence>
<dbReference type="AlphaFoldDB" id="A0A0C6FET8"/>